<dbReference type="Pfam" id="PF05635">
    <property type="entry name" value="23S_rRNA_IVP"/>
    <property type="match status" value="1"/>
</dbReference>
<dbReference type="CDD" id="cd16377">
    <property type="entry name" value="23S_rRNA_IVP_like"/>
    <property type="match status" value="1"/>
</dbReference>
<dbReference type="RefSeq" id="WP_379850930.1">
    <property type="nucleotide sequence ID" value="NZ_JBHZPY010000004.1"/>
</dbReference>
<accession>A0ABW6I3G0</accession>
<evidence type="ECO:0000313" key="2">
    <source>
        <dbReference type="Proteomes" id="UP001600107"/>
    </source>
</evidence>
<dbReference type="SUPFAM" id="SSF158446">
    <property type="entry name" value="IVS-encoded protein-like"/>
    <property type="match status" value="1"/>
</dbReference>
<gene>
    <name evidence="1" type="ORF">ACFX5F_06150</name>
</gene>
<dbReference type="PANTHER" id="PTHR38471:SF2">
    <property type="entry name" value="FOUR HELIX BUNDLE PROTEIN"/>
    <property type="match status" value="1"/>
</dbReference>
<dbReference type="Proteomes" id="UP001600107">
    <property type="component" value="Unassembled WGS sequence"/>
</dbReference>
<sequence length="123" mass="14074">MRNFRDLEVWQSSVLFVKQIYIITASFPSEEKFGLVSQINRCAVSIPSNIAEGCSRTSQKDFSRFLQLSLGSAFELETQIEIAKEIGFLDVILQTELISELNVIQKRIQSLKKYVDLKVQDEP</sequence>
<organism evidence="1 2">
    <name type="scientific">Flavobacterium zhoui</name>
    <dbReference type="NCBI Taxonomy" id="3230414"/>
    <lineage>
        <taxon>Bacteria</taxon>
        <taxon>Pseudomonadati</taxon>
        <taxon>Bacteroidota</taxon>
        <taxon>Flavobacteriia</taxon>
        <taxon>Flavobacteriales</taxon>
        <taxon>Flavobacteriaceae</taxon>
        <taxon>Flavobacterium</taxon>
    </lineage>
</organism>
<proteinExistence type="predicted"/>
<dbReference type="InterPro" id="IPR012657">
    <property type="entry name" value="23S_rRNA-intervening_sequence"/>
</dbReference>
<dbReference type="EMBL" id="JBHZPY010000004">
    <property type="protein sequence ID" value="MFE3870801.1"/>
    <property type="molecule type" value="Genomic_DNA"/>
</dbReference>
<dbReference type="Gene3D" id="1.20.1440.60">
    <property type="entry name" value="23S rRNA-intervening sequence"/>
    <property type="match status" value="1"/>
</dbReference>
<reference evidence="1 2" key="1">
    <citation type="submission" date="2024-06" db="EMBL/GenBank/DDBJ databases">
        <title>Flavobacterium spp. isolated from glacier.</title>
        <authorList>
            <person name="Han D."/>
        </authorList>
    </citation>
    <scope>NUCLEOTIDE SEQUENCE [LARGE SCALE GENOMIC DNA]</scope>
    <source>
        <strain evidence="1 2">ZS1P70</strain>
    </source>
</reference>
<comment type="caution">
    <text evidence="1">The sequence shown here is derived from an EMBL/GenBank/DDBJ whole genome shotgun (WGS) entry which is preliminary data.</text>
</comment>
<dbReference type="PANTHER" id="PTHR38471">
    <property type="entry name" value="FOUR HELIX BUNDLE PROTEIN"/>
    <property type="match status" value="1"/>
</dbReference>
<dbReference type="NCBIfam" id="TIGR02436">
    <property type="entry name" value="four helix bundle protein"/>
    <property type="match status" value="1"/>
</dbReference>
<protein>
    <submittedName>
        <fullName evidence="1">Four helix bundle protein</fullName>
    </submittedName>
</protein>
<dbReference type="InterPro" id="IPR036583">
    <property type="entry name" value="23S_rRNA_IVS_sf"/>
</dbReference>
<keyword evidence="2" id="KW-1185">Reference proteome</keyword>
<evidence type="ECO:0000313" key="1">
    <source>
        <dbReference type="EMBL" id="MFE3870801.1"/>
    </source>
</evidence>
<name>A0ABW6I3G0_9FLAO</name>